<protein>
    <submittedName>
        <fullName evidence="2">Uncharacterized protein</fullName>
    </submittedName>
</protein>
<accession>A0A067QWG2</accession>
<dbReference type="STRING" id="136037.A0A067QWG2"/>
<reference evidence="2 3" key="1">
    <citation type="journal article" date="2014" name="Nat. Commun.">
        <title>Molecular traces of alternative social organization in a termite genome.</title>
        <authorList>
            <person name="Terrapon N."/>
            <person name="Li C."/>
            <person name="Robertson H.M."/>
            <person name="Ji L."/>
            <person name="Meng X."/>
            <person name="Booth W."/>
            <person name="Chen Z."/>
            <person name="Childers C.P."/>
            <person name="Glastad K.M."/>
            <person name="Gokhale K."/>
            <person name="Gowin J."/>
            <person name="Gronenberg W."/>
            <person name="Hermansen R.A."/>
            <person name="Hu H."/>
            <person name="Hunt B.G."/>
            <person name="Huylmans A.K."/>
            <person name="Khalil S.M."/>
            <person name="Mitchell R.D."/>
            <person name="Munoz-Torres M.C."/>
            <person name="Mustard J.A."/>
            <person name="Pan H."/>
            <person name="Reese J.T."/>
            <person name="Scharf M.E."/>
            <person name="Sun F."/>
            <person name="Vogel H."/>
            <person name="Xiao J."/>
            <person name="Yang W."/>
            <person name="Yang Z."/>
            <person name="Yang Z."/>
            <person name="Zhou J."/>
            <person name="Zhu J."/>
            <person name="Brent C.S."/>
            <person name="Elsik C.G."/>
            <person name="Goodisman M.A."/>
            <person name="Liberles D.A."/>
            <person name="Roe R.M."/>
            <person name="Vargo E.L."/>
            <person name="Vilcinskas A."/>
            <person name="Wang J."/>
            <person name="Bornberg-Bauer E."/>
            <person name="Korb J."/>
            <person name="Zhang G."/>
            <person name="Liebig J."/>
        </authorList>
    </citation>
    <scope>NUCLEOTIDE SEQUENCE [LARGE SCALE GENOMIC DNA]</scope>
    <source>
        <tissue evidence="2">Whole organism</tissue>
    </source>
</reference>
<gene>
    <name evidence="2" type="ORF">L798_11451</name>
</gene>
<dbReference type="AlphaFoldDB" id="A0A067QWG2"/>
<dbReference type="InParanoid" id="A0A067QWG2"/>
<dbReference type="Proteomes" id="UP000027135">
    <property type="component" value="Unassembled WGS sequence"/>
</dbReference>
<evidence type="ECO:0000256" key="1">
    <source>
        <dbReference type="SAM" id="MobiDB-lite"/>
    </source>
</evidence>
<feature type="region of interest" description="Disordered" evidence="1">
    <location>
        <begin position="30"/>
        <end position="110"/>
    </location>
</feature>
<sequence length="110" mass="12132">MTNIGSNYYASLNLGSEPMSQHQKKLLCQNKNELRGVSISGPGVPSMAGHREQDSNKSRQTRCGGTVDNSRSRGRRSSSRSPRSQTATRNIKVEPRPPPLLVQNLLETLK</sequence>
<name>A0A067QWG2_ZOONE</name>
<keyword evidence="3" id="KW-1185">Reference proteome</keyword>
<proteinExistence type="predicted"/>
<organism evidence="2 3">
    <name type="scientific">Zootermopsis nevadensis</name>
    <name type="common">Dampwood termite</name>
    <dbReference type="NCBI Taxonomy" id="136037"/>
    <lineage>
        <taxon>Eukaryota</taxon>
        <taxon>Metazoa</taxon>
        <taxon>Ecdysozoa</taxon>
        <taxon>Arthropoda</taxon>
        <taxon>Hexapoda</taxon>
        <taxon>Insecta</taxon>
        <taxon>Pterygota</taxon>
        <taxon>Neoptera</taxon>
        <taxon>Polyneoptera</taxon>
        <taxon>Dictyoptera</taxon>
        <taxon>Blattodea</taxon>
        <taxon>Blattoidea</taxon>
        <taxon>Termitoidae</taxon>
        <taxon>Termopsidae</taxon>
        <taxon>Zootermopsis</taxon>
    </lineage>
</organism>
<evidence type="ECO:0000313" key="3">
    <source>
        <dbReference type="Proteomes" id="UP000027135"/>
    </source>
</evidence>
<evidence type="ECO:0000313" key="2">
    <source>
        <dbReference type="EMBL" id="KDR14679.1"/>
    </source>
</evidence>
<dbReference type="EMBL" id="KK852868">
    <property type="protein sequence ID" value="KDR14679.1"/>
    <property type="molecule type" value="Genomic_DNA"/>
</dbReference>